<name>A0ABS2CE82_9NEIS</name>
<feature type="coiled-coil region" evidence="1">
    <location>
        <begin position="613"/>
        <end position="654"/>
    </location>
</feature>
<organism evidence="3 4">
    <name type="scientific">Deefgea chitinilytica</name>
    <dbReference type="NCBI Taxonomy" id="570276"/>
    <lineage>
        <taxon>Bacteria</taxon>
        <taxon>Pseudomonadati</taxon>
        <taxon>Pseudomonadota</taxon>
        <taxon>Betaproteobacteria</taxon>
        <taxon>Neisseriales</taxon>
        <taxon>Chitinibacteraceae</taxon>
        <taxon>Deefgea</taxon>
    </lineage>
</organism>
<gene>
    <name evidence="3" type="ORF">GM173_12780</name>
</gene>
<comment type="caution">
    <text evidence="3">The sequence shown here is derived from an EMBL/GenBank/DDBJ whole genome shotgun (WGS) entry which is preliminary data.</text>
</comment>
<dbReference type="RefSeq" id="WP_203571776.1">
    <property type="nucleotide sequence ID" value="NZ_WOFE01000007.1"/>
</dbReference>
<accession>A0ABS2CE82</accession>
<evidence type="ECO:0000313" key="3">
    <source>
        <dbReference type="EMBL" id="MBM5572444.1"/>
    </source>
</evidence>
<feature type="domain" description="Dynamin N-terminal" evidence="2">
    <location>
        <begin position="70"/>
        <end position="286"/>
    </location>
</feature>
<dbReference type="InterPro" id="IPR045063">
    <property type="entry name" value="Dynamin_N"/>
</dbReference>
<dbReference type="InterPro" id="IPR051943">
    <property type="entry name" value="TRAFAC_Dynamin-like_GTPase"/>
</dbReference>
<keyword evidence="1" id="KW-0175">Coiled coil</keyword>
<dbReference type="PANTHER" id="PTHR43681:SF1">
    <property type="entry name" value="SARCALUMENIN"/>
    <property type="match status" value="1"/>
</dbReference>
<proteinExistence type="predicted"/>
<dbReference type="Pfam" id="PF00350">
    <property type="entry name" value="Dynamin_N"/>
    <property type="match status" value="1"/>
</dbReference>
<evidence type="ECO:0000259" key="2">
    <source>
        <dbReference type="Pfam" id="PF00350"/>
    </source>
</evidence>
<keyword evidence="4" id="KW-1185">Reference proteome</keyword>
<dbReference type="InterPro" id="IPR027417">
    <property type="entry name" value="P-loop_NTPase"/>
</dbReference>
<evidence type="ECO:0000313" key="4">
    <source>
        <dbReference type="Proteomes" id="UP001195660"/>
    </source>
</evidence>
<dbReference type="PANTHER" id="PTHR43681">
    <property type="entry name" value="TRANSMEMBRANE GTPASE FZO"/>
    <property type="match status" value="1"/>
</dbReference>
<dbReference type="Proteomes" id="UP001195660">
    <property type="component" value="Unassembled WGS sequence"/>
</dbReference>
<sequence length="667" mass="75464">MSTDFLKQEEAAANDHLVSDFQAYSAWRGSLTQSIAQLSRWLSEQDLNDSQTTLRIQGLIDRLKEDKLNIAFVAEFSRGKSELINAIFFAHYGKRILPSSAGRTTMCPTELLHDGSRAPCLQLLPIETRGDNVTTVEYRNYQDEWHTIPLNIDDADSMQETFKEIGRTQRVNVETAKKFGLYDESDPDQVVALDKNGEVEIPCWRHAIINFPHPLLEQGLVILDTPGLNAIGTEPELTLNLLPNAHAILFILAADTGVTKSDIEVWRNHIVRNQSGKRGRLVVLNKIDGLWDDLRSKTEIDAEIAKQVKTTADLLTMPTSQIYPVSAQKALLAKVQNDDALLTKSCLISLERALSDDLLPGKQDIVRDATQSEIEDVVSSIRSILQARQDGVKEQLTELTGLRGKNQDVIAQMMEKVTDDKKHFEQGLVRFQALRSVFTQQTNKLFSLLGKDALKAEIDRIRDQMDRSLFSFGETGLRATMDKFFIDVNGSIAKSAEQVAEIQAMMAAMYKKFSEEHGLGQVTPPPFSTLKYHKELARLEKSFREHFNTVGNLLTTSQGRLTRKFFETVASRVVYVFEVANRDVENWLKAVMAPMETQVREHQLQLRRRLESIKRIHNATNTLEDRIQELDEMNRQLTEQIAELNGKLRQVYGALHAEMQEFAAKAA</sequence>
<protein>
    <submittedName>
        <fullName evidence="3">GTPase</fullName>
    </submittedName>
</protein>
<dbReference type="EMBL" id="WOFE01000007">
    <property type="protein sequence ID" value="MBM5572444.1"/>
    <property type="molecule type" value="Genomic_DNA"/>
</dbReference>
<evidence type="ECO:0000256" key="1">
    <source>
        <dbReference type="SAM" id="Coils"/>
    </source>
</evidence>
<dbReference type="SUPFAM" id="SSF52540">
    <property type="entry name" value="P-loop containing nucleoside triphosphate hydrolases"/>
    <property type="match status" value="1"/>
</dbReference>
<dbReference type="Gene3D" id="3.40.50.300">
    <property type="entry name" value="P-loop containing nucleotide triphosphate hydrolases"/>
    <property type="match status" value="1"/>
</dbReference>
<reference evidence="3 4" key="1">
    <citation type="submission" date="2019-11" db="EMBL/GenBank/DDBJ databases">
        <title>Novel Deefgea species.</title>
        <authorList>
            <person name="Han J.-H."/>
        </authorList>
    </citation>
    <scope>NUCLEOTIDE SEQUENCE [LARGE SCALE GENOMIC DNA]</scope>
    <source>
        <strain evidence="3 4">LMG 24817</strain>
    </source>
</reference>